<dbReference type="AlphaFoldDB" id="A0A6J4ICG2"/>
<reference evidence="2" key="1">
    <citation type="submission" date="2020-02" db="EMBL/GenBank/DDBJ databases">
        <authorList>
            <person name="Meier V. D."/>
        </authorList>
    </citation>
    <scope>NUCLEOTIDE SEQUENCE</scope>
    <source>
        <strain evidence="2">AVDCRST_MAG08</strain>
    </source>
</reference>
<feature type="region of interest" description="Disordered" evidence="1">
    <location>
        <begin position="1"/>
        <end position="82"/>
    </location>
</feature>
<feature type="non-terminal residue" evidence="2">
    <location>
        <position position="1"/>
    </location>
</feature>
<feature type="non-terminal residue" evidence="2">
    <location>
        <position position="82"/>
    </location>
</feature>
<accession>A0A6J4ICG2</accession>
<feature type="compositionally biased region" description="Gly residues" evidence="1">
    <location>
        <begin position="52"/>
        <end position="82"/>
    </location>
</feature>
<organism evidence="2">
    <name type="scientific">uncultured Acetobacteraceae bacterium</name>
    <dbReference type="NCBI Taxonomy" id="169975"/>
    <lineage>
        <taxon>Bacteria</taxon>
        <taxon>Pseudomonadati</taxon>
        <taxon>Pseudomonadota</taxon>
        <taxon>Alphaproteobacteria</taxon>
        <taxon>Acetobacterales</taxon>
        <taxon>Acetobacteraceae</taxon>
        <taxon>environmental samples</taxon>
    </lineage>
</organism>
<evidence type="ECO:0000313" key="2">
    <source>
        <dbReference type="EMBL" id="CAA9247219.1"/>
    </source>
</evidence>
<proteinExistence type="predicted"/>
<protein>
    <submittedName>
        <fullName evidence="2">Uncharacterized protein</fullName>
    </submittedName>
</protein>
<gene>
    <name evidence="2" type="ORF">AVDCRST_MAG08-1915</name>
</gene>
<dbReference type="EMBL" id="CADCTG010000158">
    <property type="protein sequence ID" value="CAA9247219.1"/>
    <property type="molecule type" value="Genomic_DNA"/>
</dbReference>
<name>A0A6J4ICG2_9PROT</name>
<evidence type="ECO:0000256" key="1">
    <source>
        <dbReference type="SAM" id="MobiDB-lite"/>
    </source>
</evidence>
<sequence length="82" mass="7951">LRRAAGPQRHDGRRRNGGRCRPCGGPAGPARDRRRPRRGAGRCGAGIASARGGTGAGGAVQLGGNGAADGGGLAGGRSGKPL</sequence>